<keyword evidence="1" id="KW-0472">Membrane</keyword>
<sequence>MGNWSEQLHNKIDEQLQGGNDKDLRFFRIDEFKRNISRVDEFSNSCPECKKEQINITEAVNNIAQAVNHVGKPRREYDRLITRLSKHMQKEHGFYAPYYFTYLISFFGIIGGSVLGYLLMQLNADIKLELFLIGFSIGLLPTYIWGHLKDKKLRKEKRLM</sequence>
<organism evidence="2 3">
    <name type="scientific">Draconibacterium sediminis</name>
    <dbReference type="NCBI Taxonomy" id="1544798"/>
    <lineage>
        <taxon>Bacteria</taxon>
        <taxon>Pseudomonadati</taxon>
        <taxon>Bacteroidota</taxon>
        <taxon>Bacteroidia</taxon>
        <taxon>Marinilabiliales</taxon>
        <taxon>Prolixibacteraceae</taxon>
        <taxon>Draconibacterium</taxon>
    </lineage>
</organism>
<evidence type="ECO:0000313" key="2">
    <source>
        <dbReference type="EMBL" id="KJF44759.1"/>
    </source>
</evidence>
<name>A0A0D8JDJ8_9BACT</name>
<dbReference type="EMBL" id="JRHC01000001">
    <property type="protein sequence ID" value="KJF44759.1"/>
    <property type="molecule type" value="Genomic_DNA"/>
</dbReference>
<keyword evidence="1" id="KW-0812">Transmembrane</keyword>
<gene>
    <name evidence="2" type="ORF">LH29_04745</name>
</gene>
<proteinExistence type="predicted"/>
<keyword evidence="3" id="KW-1185">Reference proteome</keyword>
<feature type="transmembrane region" description="Helical" evidence="1">
    <location>
        <begin position="130"/>
        <end position="148"/>
    </location>
</feature>
<dbReference type="AlphaFoldDB" id="A0A0D8JDJ8"/>
<protein>
    <submittedName>
        <fullName evidence="2">Uncharacterized protein</fullName>
    </submittedName>
</protein>
<accession>A0A0D8JDJ8</accession>
<comment type="caution">
    <text evidence="2">The sequence shown here is derived from an EMBL/GenBank/DDBJ whole genome shotgun (WGS) entry which is preliminary data.</text>
</comment>
<dbReference type="OrthoDB" id="1121839at2"/>
<dbReference type="STRING" id="1544798.LH29_04745"/>
<dbReference type="Proteomes" id="UP000032544">
    <property type="component" value="Unassembled WGS sequence"/>
</dbReference>
<keyword evidence="1" id="KW-1133">Transmembrane helix</keyword>
<feature type="transmembrane region" description="Helical" evidence="1">
    <location>
        <begin position="96"/>
        <end position="118"/>
    </location>
</feature>
<dbReference type="RefSeq" id="WP_045026293.1">
    <property type="nucleotide sequence ID" value="NZ_JRHC01000001.1"/>
</dbReference>
<evidence type="ECO:0000256" key="1">
    <source>
        <dbReference type="SAM" id="Phobius"/>
    </source>
</evidence>
<reference evidence="2 3" key="1">
    <citation type="submission" date="2014-09" db="EMBL/GenBank/DDBJ databases">
        <title>Draft Genome Sequence of Draconibacterium sp. JN14CK-3.</title>
        <authorList>
            <person name="Dong C."/>
            <person name="Lai Q."/>
            <person name="Shao Z."/>
        </authorList>
    </citation>
    <scope>NUCLEOTIDE SEQUENCE [LARGE SCALE GENOMIC DNA]</scope>
    <source>
        <strain evidence="2 3">JN14CK-3</strain>
    </source>
</reference>
<evidence type="ECO:0000313" key="3">
    <source>
        <dbReference type="Proteomes" id="UP000032544"/>
    </source>
</evidence>